<comment type="caution">
    <text evidence="10">The sequence shown here is derived from an EMBL/GenBank/DDBJ whole genome shotgun (WGS) entry which is preliminary data.</text>
</comment>
<dbReference type="Proteomes" id="UP000224317">
    <property type="component" value="Unassembled WGS sequence"/>
</dbReference>
<evidence type="ECO:0000313" key="11">
    <source>
        <dbReference type="Proteomes" id="UP000224317"/>
    </source>
</evidence>
<evidence type="ECO:0000313" key="10">
    <source>
        <dbReference type="EMBL" id="PHU39923.1"/>
    </source>
</evidence>
<dbReference type="Pfam" id="PF12161">
    <property type="entry name" value="HsdM_N"/>
    <property type="match status" value="1"/>
</dbReference>
<dbReference type="InterPro" id="IPR022749">
    <property type="entry name" value="D12N6_MeTrfase_N"/>
</dbReference>
<dbReference type="GO" id="GO:0032259">
    <property type="term" value="P:methylation"/>
    <property type="evidence" value="ECO:0007669"/>
    <property type="project" value="UniProtKB-KW"/>
</dbReference>
<protein>
    <recommendedName>
        <fullName evidence="2">site-specific DNA-methyltransferase (adenine-specific)</fullName>
        <ecNumber evidence="2">2.1.1.72</ecNumber>
    </recommendedName>
</protein>
<evidence type="ECO:0000256" key="3">
    <source>
        <dbReference type="ARBA" id="ARBA00022603"/>
    </source>
</evidence>
<dbReference type="InterPro" id="IPR038333">
    <property type="entry name" value="T1MK-like_N_sf"/>
</dbReference>
<dbReference type="Pfam" id="PF02384">
    <property type="entry name" value="N6_Mtase"/>
    <property type="match status" value="1"/>
</dbReference>
<dbReference type="PROSITE" id="PS00092">
    <property type="entry name" value="N6_MTASE"/>
    <property type="match status" value="1"/>
</dbReference>
<dbReference type="EC" id="2.1.1.72" evidence="2"/>
<keyword evidence="6" id="KW-0680">Restriction system</keyword>
<dbReference type="PANTHER" id="PTHR42933:SF3">
    <property type="entry name" value="TYPE I RESTRICTION ENZYME MJAVIII METHYLASE SUBUNIT"/>
    <property type="match status" value="1"/>
</dbReference>
<sequence length="500" mass="56820">MITGDLKNKIDGLWDIFAAGGLVNALEVIEQITYLMFIRDLDDIDNKKEKESAMLGLPYKSIFADEVKIGERSIDGKQLKWSVFHDFSAGRMYTVIQEWVFPFIKNLHSDKDSAYSKYMDDAIFKLPTPLLLSKVVDSLDDIYALMNDIQATDVRGDVYEYMLSKLSQAGRNGQFRTPRHIIRMMVELVDPKADDVICDPACGTSGFLVSAAEYLKETKKEEIFFNKDKKEHYMNSMFNGFDMDRTMLRIGAMNMMTHGIDNPFIEYRDSLSDQNADQDKYSLILANPPFKGSLDADAVSGDLLKVCKTKKTELLFLTLFLRILKVGGRCACIVPDGVLFGSSKAHKDIRKVIVEDNRLEAVISMPSGVFKPYAGVSTAILIFTKTGHGGTDNVWFYDMTADGYSLDDKRTPVNENDIPDIIARFKNIEAELDRKRTDKSFMVPKQDIVDNDYDLSINKYKEVEYQKVEYPPTSEIMANIRELEMEIGKEMDELEKLLGV</sequence>
<evidence type="ECO:0000256" key="4">
    <source>
        <dbReference type="ARBA" id="ARBA00022679"/>
    </source>
</evidence>
<organism evidence="10 11">
    <name type="scientific">Pseudobutyrivibrio ruminis</name>
    <dbReference type="NCBI Taxonomy" id="46206"/>
    <lineage>
        <taxon>Bacteria</taxon>
        <taxon>Bacillati</taxon>
        <taxon>Bacillota</taxon>
        <taxon>Clostridia</taxon>
        <taxon>Lachnospirales</taxon>
        <taxon>Lachnospiraceae</taxon>
        <taxon>Pseudobutyrivibrio</taxon>
    </lineage>
</organism>
<reference evidence="10" key="1">
    <citation type="submission" date="2017-10" db="EMBL/GenBank/DDBJ databases">
        <title>Resolving the taxonomy of Roseburia spp., Eubacterium rectale and Agathobacter spp. through phylogenomic analysis.</title>
        <authorList>
            <person name="Sheridan P.O."/>
            <person name="Walker A.W."/>
            <person name="Duncan S.H."/>
            <person name="Scott K.P."/>
            <person name="Toole P.W.O."/>
            <person name="Luis P."/>
            <person name="Flint H.J."/>
        </authorList>
    </citation>
    <scope>NUCLEOTIDE SEQUENCE [LARGE SCALE GENOMIC DNA]</scope>
    <source>
        <strain evidence="10">JK10</strain>
    </source>
</reference>
<keyword evidence="3 10" id="KW-0489">Methyltransferase</keyword>
<dbReference type="GO" id="GO:0008170">
    <property type="term" value="F:N-methyltransferase activity"/>
    <property type="evidence" value="ECO:0007669"/>
    <property type="project" value="InterPro"/>
</dbReference>
<dbReference type="InterPro" id="IPR003356">
    <property type="entry name" value="DNA_methylase_A-5"/>
</dbReference>
<name>A0A2G3EA00_9FIRM</name>
<gene>
    <name evidence="10" type="ORF">CSX00_08415</name>
</gene>
<feature type="domain" description="N6 adenine-specific DNA methyltransferase N-terminal" evidence="9">
    <location>
        <begin position="6"/>
        <end position="138"/>
    </location>
</feature>
<comment type="similarity">
    <text evidence="1">Belongs to the N(4)/N(6)-methyltransferase family.</text>
</comment>
<dbReference type="Gene3D" id="1.20.1260.30">
    <property type="match status" value="1"/>
</dbReference>
<dbReference type="Gene3D" id="3.40.50.150">
    <property type="entry name" value="Vaccinia Virus protein VP39"/>
    <property type="match status" value="1"/>
</dbReference>
<feature type="domain" description="DNA methylase adenine-specific" evidence="8">
    <location>
        <begin position="151"/>
        <end position="465"/>
    </location>
</feature>
<comment type="catalytic activity">
    <reaction evidence="7">
        <text>a 2'-deoxyadenosine in DNA + S-adenosyl-L-methionine = an N(6)-methyl-2'-deoxyadenosine in DNA + S-adenosyl-L-homocysteine + H(+)</text>
        <dbReference type="Rhea" id="RHEA:15197"/>
        <dbReference type="Rhea" id="RHEA-COMP:12418"/>
        <dbReference type="Rhea" id="RHEA-COMP:12419"/>
        <dbReference type="ChEBI" id="CHEBI:15378"/>
        <dbReference type="ChEBI" id="CHEBI:57856"/>
        <dbReference type="ChEBI" id="CHEBI:59789"/>
        <dbReference type="ChEBI" id="CHEBI:90615"/>
        <dbReference type="ChEBI" id="CHEBI:90616"/>
        <dbReference type="EC" id="2.1.1.72"/>
    </reaction>
</comment>
<dbReference type="EMBL" id="PDYH01000033">
    <property type="protein sequence ID" value="PHU39923.1"/>
    <property type="molecule type" value="Genomic_DNA"/>
</dbReference>
<evidence type="ECO:0000256" key="6">
    <source>
        <dbReference type="ARBA" id="ARBA00022747"/>
    </source>
</evidence>
<evidence type="ECO:0000259" key="9">
    <source>
        <dbReference type="Pfam" id="PF12161"/>
    </source>
</evidence>
<dbReference type="GO" id="GO:0009307">
    <property type="term" value="P:DNA restriction-modification system"/>
    <property type="evidence" value="ECO:0007669"/>
    <property type="project" value="UniProtKB-KW"/>
</dbReference>
<dbReference type="PRINTS" id="PR00507">
    <property type="entry name" value="N12N6MTFRASE"/>
</dbReference>
<keyword evidence="11" id="KW-1185">Reference proteome</keyword>
<dbReference type="AlphaFoldDB" id="A0A2G3EA00"/>
<evidence type="ECO:0000256" key="7">
    <source>
        <dbReference type="ARBA" id="ARBA00047942"/>
    </source>
</evidence>
<dbReference type="InterPro" id="IPR029063">
    <property type="entry name" value="SAM-dependent_MTases_sf"/>
</dbReference>
<dbReference type="RefSeq" id="WP_099413399.1">
    <property type="nucleotide sequence ID" value="NZ_PDYH01000033.1"/>
</dbReference>
<proteinExistence type="inferred from homology"/>
<keyword evidence="5" id="KW-0949">S-adenosyl-L-methionine</keyword>
<dbReference type="InterPro" id="IPR002052">
    <property type="entry name" value="DNA_methylase_N6_adenine_CS"/>
</dbReference>
<evidence type="ECO:0000256" key="5">
    <source>
        <dbReference type="ARBA" id="ARBA00022691"/>
    </source>
</evidence>
<dbReference type="GO" id="GO:0009007">
    <property type="term" value="F:site-specific DNA-methyltransferase (adenine-specific) activity"/>
    <property type="evidence" value="ECO:0007669"/>
    <property type="project" value="UniProtKB-EC"/>
</dbReference>
<dbReference type="PANTHER" id="PTHR42933">
    <property type="entry name" value="SLR6095 PROTEIN"/>
    <property type="match status" value="1"/>
</dbReference>
<dbReference type="GO" id="GO:0003677">
    <property type="term" value="F:DNA binding"/>
    <property type="evidence" value="ECO:0007669"/>
    <property type="project" value="InterPro"/>
</dbReference>
<keyword evidence="4" id="KW-0808">Transferase</keyword>
<accession>A0A2G3EA00</accession>
<dbReference type="SUPFAM" id="SSF53335">
    <property type="entry name" value="S-adenosyl-L-methionine-dependent methyltransferases"/>
    <property type="match status" value="1"/>
</dbReference>
<evidence type="ECO:0000256" key="1">
    <source>
        <dbReference type="ARBA" id="ARBA00006594"/>
    </source>
</evidence>
<dbReference type="InterPro" id="IPR051537">
    <property type="entry name" value="DNA_Adenine_Mtase"/>
</dbReference>
<evidence type="ECO:0000256" key="2">
    <source>
        <dbReference type="ARBA" id="ARBA00011900"/>
    </source>
</evidence>
<evidence type="ECO:0000259" key="8">
    <source>
        <dbReference type="Pfam" id="PF02384"/>
    </source>
</evidence>